<dbReference type="Pfam" id="PF01042">
    <property type="entry name" value="Ribonuc_L-PSP"/>
    <property type="match status" value="1"/>
</dbReference>
<comment type="caution">
    <text evidence="1">The sequence shown here is derived from an EMBL/GenBank/DDBJ whole genome shotgun (WGS) entry which is preliminary data.</text>
</comment>
<dbReference type="PANTHER" id="PTHR11803:SF39">
    <property type="entry name" value="2-IMINOBUTANOATE_2-IMINOPROPANOATE DEAMINASE"/>
    <property type="match status" value="1"/>
</dbReference>
<dbReference type="EMBL" id="BSVB01000001">
    <property type="protein sequence ID" value="GMA94763.1"/>
    <property type="molecule type" value="Genomic_DNA"/>
</dbReference>
<evidence type="ECO:0000313" key="2">
    <source>
        <dbReference type="Proteomes" id="UP001157034"/>
    </source>
</evidence>
<proteinExistence type="predicted"/>
<evidence type="ECO:0000313" key="1">
    <source>
        <dbReference type="EMBL" id="GMA94763.1"/>
    </source>
</evidence>
<reference evidence="2" key="1">
    <citation type="journal article" date="2019" name="Int. J. Syst. Evol. Microbiol.">
        <title>The Global Catalogue of Microorganisms (GCM) 10K type strain sequencing project: providing services to taxonomists for standard genome sequencing and annotation.</title>
        <authorList>
            <consortium name="The Broad Institute Genomics Platform"/>
            <consortium name="The Broad Institute Genome Sequencing Center for Infectious Disease"/>
            <person name="Wu L."/>
            <person name="Ma J."/>
        </authorList>
    </citation>
    <scope>NUCLEOTIDE SEQUENCE [LARGE SCALE GENOMIC DNA]</scope>
    <source>
        <strain evidence="2">NBRC 108894</strain>
    </source>
</reference>
<dbReference type="InterPro" id="IPR035959">
    <property type="entry name" value="RutC-like_sf"/>
</dbReference>
<dbReference type="InterPro" id="IPR006175">
    <property type="entry name" value="YjgF/YER057c/UK114"/>
</dbReference>
<dbReference type="RefSeq" id="WP_284253656.1">
    <property type="nucleotide sequence ID" value="NZ_BAAAQO010000002.1"/>
</dbReference>
<dbReference type="SUPFAM" id="SSF55298">
    <property type="entry name" value="YjgF-like"/>
    <property type="match status" value="1"/>
</dbReference>
<dbReference type="PANTHER" id="PTHR11803">
    <property type="entry name" value="2-IMINOBUTANOATE/2-IMINOPROPANOATE DEAMINASE RIDA"/>
    <property type="match status" value="1"/>
</dbReference>
<gene>
    <name evidence="1" type="ORF">GCM10025881_15870</name>
</gene>
<dbReference type="CDD" id="cd00448">
    <property type="entry name" value="YjgF_YER057c_UK114_family"/>
    <property type="match status" value="1"/>
</dbReference>
<accession>A0ABQ6K2T9</accession>
<keyword evidence="2" id="KW-1185">Reference proteome</keyword>
<name>A0ABQ6K2T9_9MICO</name>
<sequence length="128" mass="13652">MNQLVTSPDAPKAAGAYSPGIVSGGFLFVAGQGPFDSAGALVGEGDFAEQLRQTFRNLEAIARAAGTSLRHTVRLGVYLKNMENWQALNELSKEFLAEPYPARTTIQADLNGFEIEADVIVALPDAAR</sequence>
<protein>
    <submittedName>
        <fullName evidence="1">Reactive intermediate/imine deaminase</fullName>
    </submittedName>
</protein>
<dbReference type="Proteomes" id="UP001157034">
    <property type="component" value="Unassembled WGS sequence"/>
</dbReference>
<dbReference type="Gene3D" id="3.30.1330.40">
    <property type="entry name" value="RutC-like"/>
    <property type="match status" value="1"/>
</dbReference>
<organism evidence="1 2">
    <name type="scientific">Pseudolysinimonas kribbensis</name>
    <dbReference type="NCBI Taxonomy" id="433641"/>
    <lineage>
        <taxon>Bacteria</taxon>
        <taxon>Bacillati</taxon>
        <taxon>Actinomycetota</taxon>
        <taxon>Actinomycetes</taxon>
        <taxon>Micrococcales</taxon>
        <taxon>Microbacteriaceae</taxon>
        <taxon>Pseudolysinimonas</taxon>
    </lineage>
</organism>